<dbReference type="GO" id="GO:0034498">
    <property type="term" value="P:early endosome to Golgi transport"/>
    <property type="evidence" value="ECO:0007669"/>
    <property type="project" value="TreeGrafter"/>
</dbReference>
<proteinExistence type="predicted"/>
<name>A0A9W6ZXT4_9STRA</name>
<dbReference type="AlphaFoldDB" id="A0A9W6ZXT4"/>
<dbReference type="OrthoDB" id="10349458at2759"/>
<dbReference type="EMBL" id="BRXY01000056">
    <property type="protein sequence ID" value="GMH59078.1"/>
    <property type="molecule type" value="Genomic_DNA"/>
</dbReference>
<gene>
    <name evidence="2" type="ORF">TrST_g10279</name>
</gene>
<dbReference type="PANTHER" id="PTHR13251:SF3">
    <property type="entry name" value="TRAFFICKING PROTEIN PARTICLE COMPLEX SUBUNIT 10"/>
    <property type="match status" value="1"/>
</dbReference>
<evidence type="ECO:0000313" key="3">
    <source>
        <dbReference type="Proteomes" id="UP001165085"/>
    </source>
</evidence>
<feature type="region of interest" description="Disordered" evidence="1">
    <location>
        <begin position="1"/>
        <end position="22"/>
    </location>
</feature>
<protein>
    <submittedName>
        <fullName evidence="2">Uncharacterized protein</fullName>
    </submittedName>
</protein>
<accession>A0A9W6ZXT4</accession>
<dbReference type="InterPro" id="IPR045126">
    <property type="entry name" value="TRAPPC10/Trs130"/>
</dbReference>
<keyword evidence="3" id="KW-1185">Reference proteome</keyword>
<dbReference type="Proteomes" id="UP001165085">
    <property type="component" value="Unassembled WGS sequence"/>
</dbReference>
<feature type="compositionally biased region" description="Polar residues" evidence="1">
    <location>
        <begin position="1"/>
        <end position="14"/>
    </location>
</feature>
<dbReference type="GO" id="GO:0005829">
    <property type="term" value="C:cytosol"/>
    <property type="evidence" value="ECO:0007669"/>
    <property type="project" value="GOC"/>
</dbReference>
<dbReference type="PANTHER" id="PTHR13251">
    <property type="entry name" value="EPILEPSY HOLOPROSENCEPHALY CANDIDATE 1/TMEM1"/>
    <property type="match status" value="1"/>
</dbReference>
<dbReference type="GO" id="GO:0006891">
    <property type="term" value="P:intra-Golgi vesicle-mediated transport"/>
    <property type="evidence" value="ECO:0007669"/>
    <property type="project" value="TreeGrafter"/>
</dbReference>
<dbReference type="GO" id="GO:1990071">
    <property type="term" value="C:TRAPPII protein complex"/>
    <property type="evidence" value="ECO:0007669"/>
    <property type="project" value="InterPro"/>
</dbReference>
<organism evidence="2 3">
    <name type="scientific">Triparma strigata</name>
    <dbReference type="NCBI Taxonomy" id="1606541"/>
    <lineage>
        <taxon>Eukaryota</taxon>
        <taxon>Sar</taxon>
        <taxon>Stramenopiles</taxon>
        <taxon>Ochrophyta</taxon>
        <taxon>Bolidophyceae</taxon>
        <taxon>Parmales</taxon>
        <taxon>Triparmaceae</taxon>
        <taxon>Triparma</taxon>
    </lineage>
</organism>
<sequence length="1079" mass="118756">MSFSSHTNTISPPSNTINNRVNNNTKSSLRYIILTTSPRTSLCRTGDRSPTSPPTITDPVRLPACPLRLPQCYVGLEASECVLVDEQSWDGIGIPVLEAFVLNEVDWSEFNTQSAGATKFSLRAFLKSPSGRSRDGTSTSNSFPPFLLPRTCLTLSCDSQVRQKVDQIMKESTCRHHSTLTTSDDGVTPMISHSPSALTASGIHLQEDRGKESLLNVLISSQLAHLFHLQSALVSLESRSSSSSYPSAYLDLTRQISRLHLELANPTAYIKTWDAALLRLETVLHPTPTTKSYHDPVDNDAECVSGLGELSRTVLKQTYPQMVLTNRLAEYSTRYYAHILQNFSRLMCEDPSNEIRIAAECWAVDASMYLRDEIKSAFNVMVGATNLDLGDSQMLDFCRLRATSLYEIYLKSDPPLQEIILSTLKHETLIKAFKEERGFEEYIGMILKEIARSYDDTSKGRFAARSLCHLGILLIKSGKKTEGSKILQPLVQCYIDEGWSDVARYLLKILLEIWKELGDSVSEVRCLLQGVTLFGPEWSEQTLERLKSTSVEGLSLVMGPVVSSSVEINKSEQKVGENLKIKVTLLSKFKVTIYDCQVEFGVRPYEEFEKATLEVPPIPLPLKHEKITTTISSLEPGPNTVTFDYPCHSTGRYALDTLTLLAGVVSFSSDYGMKMCEFGKVDNLISFRVQEGYGTAGIEIGKVGGVVRGKGSASIRVWSGYETLESATVTISGDDVKSVPKIMCKLTNSDNAVIGHLLESTLETSTADSTNPSYVMTLPTLQPNTSLTIPILIESPTDMEALTSYRLTAELAGRWKRNNWKSLPISRRCESSIMACQGFTILSATTKFGSVSFTVLVHSPTPLAVKMYEVVVGEDNVTDKLNIMPISSEENIWLDGGDSETFSFFYDKSLNLSGTISVNVKFIEKKTGTAFEQNLELPVSLTSHHVKEKSYPLKVTCDISSSQVNVNTPCTLTYCLSSTEAGVGVNVKYRLKASEEWLVSGMTSGEVDSLKLEFTIVPVKVGVMKEVPEIVLENDDGETLGVGRYKGRIVCLPYSSSAGTGAGAGTGAVEVKEIEDVEF</sequence>
<evidence type="ECO:0000313" key="2">
    <source>
        <dbReference type="EMBL" id="GMH59078.1"/>
    </source>
</evidence>
<comment type="caution">
    <text evidence="2">The sequence shown here is derived from an EMBL/GenBank/DDBJ whole genome shotgun (WGS) entry which is preliminary data.</text>
</comment>
<reference evidence="3" key="1">
    <citation type="journal article" date="2023" name="Commun. Biol.">
        <title>Genome analysis of Parmales, the sister group of diatoms, reveals the evolutionary specialization of diatoms from phago-mixotrophs to photoautotrophs.</title>
        <authorList>
            <person name="Ban H."/>
            <person name="Sato S."/>
            <person name="Yoshikawa S."/>
            <person name="Yamada K."/>
            <person name="Nakamura Y."/>
            <person name="Ichinomiya M."/>
            <person name="Sato N."/>
            <person name="Blanc-Mathieu R."/>
            <person name="Endo H."/>
            <person name="Kuwata A."/>
            <person name="Ogata H."/>
        </authorList>
    </citation>
    <scope>NUCLEOTIDE SEQUENCE [LARGE SCALE GENOMIC DNA]</scope>
    <source>
        <strain evidence="3">NIES 3701</strain>
    </source>
</reference>
<evidence type="ECO:0000256" key="1">
    <source>
        <dbReference type="SAM" id="MobiDB-lite"/>
    </source>
</evidence>